<organism evidence="1 2">
    <name type="scientific">Psophocarpus tetragonolobus</name>
    <name type="common">Winged bean</name>
    <name type="synonym">Dolichos tetragonolobus</name>
    <dbReference type="NCBI Taxonomy" id="3891"/>
    <lineage>
        <taxon>Eukaryota</taxon>
        <taxon>Viridiplantae</taxon>
        <taxon>Streptophyta</taxon>
        <taxon>Embryophyta</taxon>
        <taxon>Tracheophyta</taxon>
        <taxon>Spermatophyta</taxon>
        <taxon>Magnoliopsida</taxon>
        <taxon>eudicotyledons</taxon>
        <taxon>Gunneridae</taxon>
        <taxon>Pentapetalae</taxon>
        <taxon>rosids</taxon>
        <taxon>fabids</taxon>
        <taxon>Fabales</taxon>
        <taxon>Fabaceae</taxon>
        <taxon>Papilionoideae</taxon>
        <taxon>50 kb inversion clade</taxon>
        <taxon>NPAAA clade</taxon>
        <taxon>indigoferoid/millettioid clade</taxon>
        <taxon>Phaseoleae</taxon>
        <taxon>Psophocarpus</taxon>
    </lineage>
</organism>
<keyword evidence="2" id="KW-1185">Reference proteome</keyword>
<dbReference type="AlphaFoldDB" id="A0AAN9S1X5"/>
<evidence type="ECO:0000313" key="2">
    <source>
        <dbReference type="Proteomes" id="UP001386955"/>
    </source>
</evidence>
<evidence type="ECO:0000313" key="1">
    <source>
        <dbReference type="EMBL" id="KAK7386274.1"/>
    </source>
</evidence>
<protein>
    <submittedName>
        <fullName evidence="1">Uncharacterized protein</fullName>
    </submittedName>
</protein>
<name>A0AAN9S1X5_PSOTE</name>
<proteinExistence type="predicted"/>
<dbReference type="EMBL" id="JAYMYS010000007">
    <property type="protein sequence ID" value="KAK7386274.1"/>
    <property type="molecule type" value="Genomic_DNA"/>
</dbReference>
<reference evidence="1 2" key="1">
    <citation type="submission" date="2024-01" db="EMBL/GenBank/DDBJ databases">
        <title>The genomes of 5 underutilized Papilionoideae crops provide insights into root nodulation and disease resistanc.</title>
        <authorList>
            <person name="Jiang F."/>
        </authorList>
    </citation>
    <scope>NUCLEOTIDE SEQUENCE [LARGE SCALE GENOMIC DNA]</scope>
    <source>
        <strain evidence="1">DUOXIRENSHENG_FW03</strain>
        <tissue evidence="1">Leaves</tissue>
    </source>
</reference>
<comment type="caution">
    <text evidence="1">The sequence shown here is derived from an EMBL/GenBank/DDBJ whole genome shotgun (WGS) entry which is preliminary data.</text>
</comment>
<dbReference type="Proteomes" id="UP001386955">
    <property type="component" value="Unassembled WGS sequence"/>
</dbReference>
<gene>
    <name evidence="1" type="ORF">VNO78_26394</name>
</gene>
<sequence length="95" mass="10577">MVVLPVAHPSLFNGYHTNPRQNRYTCPLQVFKRHSLLFRFPLSRSLNSVASALVSSIFLPSFGSVVVSCGVFDEGSKCSDCLTSEWREALVLDKD</sequence>
<accession>A0AAN9S1X5</accession>